<dbReference type="SMART" id="SM00060">
    <property type="entry name" value="FN3"/>
    <property type="match status" value="2"/>
</dbReference>
<evidence type="ECO:0000313" key="5">
    <source>
        <dbReference type="Proteomes" id="UP000264820"/>
    </source>
</evidence>
<keyword evidence="1" id="KW-0393">Immunoglobulin domain</keyword>
<dbReference type="PRINTS" id="PR00014">
    <property type="entry name" value="FNTYPEIII"/>
</dbReference>
<evidence type="ECO:0000313" key="4">
    <source>
        <dbReference type="Ensembl" id="ENSHCOP00000012695.1"/>
    </source>
</evidence>
<dbReference type="Gene3D" id="2.60.40.10">
    <property type="entry name" value="Immunoglobulins"/>
    <property type="match status" value="2"/>
</dbReference>
<dbReference type="PROSITE" id="PS50853">
    <property type="entry name" value="FN3"/>
    <property type="match status" value="2"/>
</dbReference>
<organism evidence="4 5">
    <name type="scientific">Hippocampus comes</name>
    <name type="common">Tiger tail seahorse</name>
    <dbReference type="NCBI Taxonomy" id="109280"/>
    <lineage>
        <taxon>Eukaryota</taxon>
        <taxon>Metazoa</taxon>
        <taxon>Chordata</taxon>
        <taxon>Craniata</taxon>
        <taxon>Vertebrata</taxon>
        <taxon>Euteleostomi</taxon>
        <taxon>Actinopterygii</taxon>
        <taxon>Neopterygii</taxon>
        <taxon>Teleostei</taxon>
        <taxon>Neoteleostei</taxon>
        <taxon>Acanthomorphata</taxon>
        <taxon>Syngnathiaria</taxon>
        <taxon>Syngnathiformes</taxon>
        <taxon>Syngnathoidei</taxon>
        <taxon>Syngnathidae</taxon>
        <taxon>Hippocampus</taxon>
    </lineage>
</organism>
<dbReference type="GeneTree" id="ENSGT01110000267173"/>
<dbReference type="Pfam" id="PF00041">
    <property type="entry name" value="fn3"/>
    <property type="match status" value="2"/>
</dbReference>
<dbReference type="STRING" id="109280.ENSHCOP00000012695"/>
<dbReference type="Ensembl" id="ENSHCOT00000019813.1">
    <property type="protein sequence ID" value="ENSHCOP00000012695.1"/>
    <property type="gene ID" value="ENSHCOG00000015766.1"/>
</dbReference>
<accession>A0A3Q3DI11</accession>
<dbReference type="FunFam" id="2.60.40.10:FF:000003">
    <property type="entry name" value="Titin isoform E"/>
    <property type="match status" value="1"/>
</dbReference>
<evidence type="ECO:0000256" key="2">
    <source>
        <dbReference type="SAM" id="MobiDB-lite"/>
    </source>
</evidence>
<dbReference type="PANTHER" id="PTHR14340:SF13">
    <property type="entry name" value="TITIN"/>
    <property type="match status" value="1"/>
</dbReference>
<dbReference type="AlphaFoldDB" id="A0A3Q3DI11"/>
<name>A0A3Q3DI11_HIPCM</name>
<feature type="region of interest" description="Disordered" evidence="2">
    <location>
        <begin position="214"/>
        <end position="237"/>
    </location>
</feature>
<dbReference type="GO" id="GO:0008307">
    <property type="term" value="F:structural constituent of muscle"/>
    <property type="evidence" value="ECO:0007669"/>
    <property type="project" value="TreeGrafter"/>
</dbReference>
<reference evidence="4" key="2">
    <citation type="submission" date="2025-09" db="UniProtKB">
        <authorList>
            <consortium name="Ensembl"/>
        </authorList>
    </citation>
    <scope>IDENTIFICATION</scope>
</reference>
<dbReference type="FunFam" id="2.60.40.10:FF:000112">
    <property type="entry name" value="Titin a"/>
    <property type="match status" value="1"/>
</dbReference>
<protein>
    <recommendedName>
        <fullName evidence="3">Fibronectin type-III domain-containing protein</fullName>
    </recommendedName>
</protein>
<feature type="domain" description="Fibronectin type-III" evidence="3">
    <location>
        <begin position="9"/>
        <end position="108"/>
    </location>
</feature>
<keyword evidence="5" id="KW-1185">Reference proteome</keyword>
<dbReference type="InterPro" id="IPR036116">
    <property type="entry name" value="FN3_sf"/>
</dbReference>
<reference evidence="4" key="1">
    <citation type="submission" date="2025-08" db="UniProtKB">
        <authorList>
            <consortium name="Ensembl"/>
        </authorList>
    </citation>
    <scope>IDENTIFICATION</scope>
</reference>
<dbReference type="GO" id="GO:0045214">
    <property type="term" value="P:sarcomere organization"/>
    <property type="evidence" value="ECO:0007669"/>
    <property type="project" value="TreeGrafter"/>
</dbReference>
<dbReference type="PANTHER" id="PTHR14340">
    <property type="entry name" value="MICROFIBRIL-ASSOCIATED GLYCOPROTEIN 3"/>
    <property type="match status" value="1"/>
</dbReference>
<feature type="domain" description="Fibronectin type-III" evidence="3">
    <location>
        <begin position="111"/>
        <end position="205"/>
    </location>
</feature>
<dbReference type="Proteomes" id="UP000264820">
    <property type="component" value="Unplaced"/>
</dbReference>
<evidence type="ECO:0000259" key="3">
    <source>
        <dbReference type="PROSITE" id="PS50853"/>
    </source>
</evidence>
<dbReference type="CDD" id="cd00063">
    <property type="entry name" value="FN3"/>
    <property type="match status" value="2"/>
</dbReference>
<dbReference type="InterPro" id="IPR003961">
    <property type="entry name" value="FN3_dom"/>
</dbReference>
<dbReference type="GO" id="GO:0048738">
    <property type="term" value="P:cardiac muscle tissue development"/>
    <property type="evidence" value="ECO:0007669"/>
    <property type="project" value="TreeGrafter"/>
</dbReference>
<dbReference type="GO" id="GO:0031430">
    <property type="term" value="C:M band"/>
    <property type="evidence" value="ECO:0007669"/>
    <property type="project" value="TreeGrafter"/>
</dbReference>
<evidence type="ECO:0000256" key="1">
    <source>
        <dbReference type="ARBA" id="ARBA00023319"/>
    </source>
</evidence>
<dbReference type="SUPFAM" id="SSF49265">
    <property type="entry name" value="Fibronectin type III"/>
    <property type="match status" value="1"/>
</dbReference>
<proteinExistence type="predicted"/>
<sequence>MFLDTPGACEGGIQISKVTEESCTLSWKPPLEDGGDEVSHYLVERRDTNRLNWVFIAYKTVTSKCSKTSFKIEGLMEGMLYYFRVLPENIYGVGEPRETSDVVLVCEVPHPPRKLEVVDVTKSAVSLGWEKPEHDGGSRLTGYVVEACKFGTDKWMKVASLKLTDFEHTIEKLNEGEQYLFRIKAINSRGAGEAKELVAPYEHRIIAINARGLSKPSLPSKPAVASDPIGERSATPK</sequence>
<dbReference type="InterPro" id="IPR013783">
    <property type="entry name" value="Ig-like_fold"/>
</dbReference>
<dbReference type="OMA" id="RSADTEC"/>